<gene>
    <name evidence="1" type="ORF">PAPOLLO_LOCUS6000</name>
</gene>
<proteinExistence type="predicted"/>
<name>A0A8S3WFY4_PARAO</name>
<dbReference type="EMBL" id="CAJQZP010000387">
    <property type="protein sequence ID" value="CAG4958799.1"/>
    <property type="molecule type" value="Genomic_DNA"/>
</dbReference>
<dbReference type="OrthoDB" id="6236007at2759"/>
<evidence type="ECO:0000313" key="1">
    <source>
        <dbReference type="EMBL" id="CAG4958799.1"/>
    </source>
</evidence>
<dbReference type="AlphaFoldDB" id="A0A8S3WFY4"/>
<reference evidence="1" key="1">
    <citation type="submission" date="2021-04" db="EMBL/GenBank/DDBJ databases">
        <authorList>
            <person name="Tunstrom K."/>
        </authorList>
    </citation>
    <scope>NUCLEOTIDE SEQUENCE</scope>
</reference>
<accession>A0A8S3WFY4</accession>
<comment type="caution">
    <text evidence="1">The sequence shown here is derived from an EMBL/GenBank/DDBJ whole genome shotgun (WGS) entry which is preliminary data.</text>
</comment>
<organism evidence="1 2">
    <name type="scientific">Parnassius apollo</name>
    <name type="common">Apollo butterfly</name>
    <name type="synonym">Papilio apollo</name>
    <dbReference type="NCBI Taxonomy" id="110799"/>
    <lineage>
        <taxon>Eukaryota</taxon>
        <taxon>Metazoa</taxon>
        <taxon>Ecdysozoa</taxon>
        <taxon>Arthropoda</taxon>
        <taxon>Hexapoda</taxon>
        <taxon>Insecta</taxon>
        <taxon>Pterygota</taxon>
        <taxon>Neoptera</taxon>
        <taxon>Endopterygota</taxon>
        <taxon>Lepidoptera</taxon>
        <taxon>Glossata</taxon>
        <taxon>Ditrysia</taxon>
        <taxon>Papilionoidea</taxon>
        <taxon>Papilionidae</taxon>
        <taxon>Parnassiinae</taxon>
        <taxon>Parnassini</taxon>
        <taxon>Parnassius</taxon>
        <taxon>Parnassius</taxon>
    </lineage>
</organism>
<sequence>MYLIYKHITEEPECNKPNESLQCVKACPPERTCQNRNVFYRCASNINEVRENKCVCNDGFNRNPDSVCSTSDLCERCSQHSKNGEDQWDSGTSADCFLFERYLYRWVSSTFSKTINDNTEQNDIIAIPAETVCSTIKGEIVLPVLVENPSPCGDQYCPVNKKAVKNACPASISSDNELPQRCECRFNYSRAKNGTCIPTSQCPPFPCGPNEMFVACPPYCPTDDCSPATSSGKCPKFGRIGIVVSCRPQCRCIENYCRKNNVCVPSEQSKNSNRLENMSEIRV</sequence>
<keyword evidence="2" id="KW-1185">Reference proteome</keyword>
<protein>
    <submittedName>
        <fullName evidence="1">(apollo) hypothetical protein</fullName>
    </submittedName>
</protein>
<evidence type="ECO:0000313" key="2">
    <source>
        <dbReference type="Proteomes" id="UP000691718"/>
    </source>
</evidence>
<dbReference type="Proteomes" id="UP000691718">
    <property type="component" value="Unassembled WGS sequence"/>
</dbReference>